<name>A0ACC3CIX7_PYRYE</name>
<accession>A0ACC3CIX7</accession>
<evidence type="ECO:0000313" key="2">
    <source>
        <dbReference type="Proteomes" id="UP000798662"/>
    </source>
</evidence>
<dbReference type="EMBL" id="CM020620">
    <property type="protein sequence ID" value="KAK1870055.1"/>
    <property type="molecule type" value="Genomic_DNA"/>
</dbReference>
<organism evidence="1 2">
    <name type="scientific">Pyropia yezoensis</name>
    <name type="common">Susabi-nori</name>
    <name type="synonym">Porphyra yezoensis</name>
    <dbReference type="NCBI Taxonomy" id="2788"/>
    <lineage>
        <taxon>Eukaryota</taxon>
        <taxon>Rhodophyta</taxon>
        <taxon>Bangiophyceae</taxon>
        <taxon>Bangiales</taxon>
        <taxon>Bangiaceae</taxon>
        <taxon>Pyropia</taxon>
    </lineage>
</organism>
<evidence type="ECO:0000313" key="1">
    <source>
        <dbReference type="EMBL" id="KAK1870055.1"/>
    </source>
</evidence>
<dbReference type="Proteomes" id="UP000798662">
    <property type="component" value="Chromosome 3"/>
</dbReference>
<sequence>MGVTAKLAAALAVAAAAAVVTAALPTTPGSPGTTPPVDGGRTCACDGGGPATIDGSYAAATLVVRATPINSYVHDGSLYYTLTGVTHLKGCPAISAMPTAVTARGPGGCGVPALPLDVPALLFLRDGMVLSRCDAHTPWAALRASQVKALTAQRVCGRGCRPGEAPTPCLADPCGGAAAPPCASAVKCVADTCGGCWARWFTAAGEPAACNTAPSLALDEPEEAESVGHAKTVGA</sequence>
<reference evidence="1" key="1">
    <citation type="submission" date="2019-11" db="EMBL/GenBank/DDBJ databases">
        <title>Nori genome reveals adaptations in red seaweeds to the harsh intertidal environment.</title>
        <authorList>
            <person name="Wang D."/>
            <person name="Mao Y."/>
        </authorList>
    </citation>
    <scope>NUCLEOTIDE SEQUENCE</scope>
    <source>
        <tissue evidence="1">Gametophyte</tissue>
    </source>
</reference>
<protein>
    <submittedName>
        <fullName evidence="1">Uncharacterized protein</fullName>
    </submittedName>
</protein>
<keyword evidence="2" id="KW-1185">Reference proteome</keyword>
<comment type="caution">
    <text evidence="1">The sequence shown here is derived from an EMBL/GenBank/DDBJ whole genome shotgun (WGS) entry which is preliminary data.</text>
</comment>
<proteinExistence type="predicted"/>
<gene>
    <name evidence="1" type="ORF">I4F81_012518</name>
</gene>